<reference evidence="1 2" key="1">
    <citation type="submission" date="2016-10" db="EMBL/GenBank/DDBJ databases">
        <title>Description of Gloeomargarita lithophora gen. nov., sp. nov., a thylakoid-bearing basal-branching cyanobacterium with intracellular carbonates, and proposal for Gloeomargaritales ord. nov.</title>
        <authorList>
            <person name="Moreira D."/>
            <person name="Tavera R."/>
            <person name="Benzerara K."/>
            <person name="Skouri-Panet F."/>
            <person name="Couradeau E."/>
            <person name="Gerard E."/>
            <person name="Loussert C."/>
            <person name="Novelo E."/>
            <person name="Zivanovic Y."/>
            <person name="Lopez-Garcia P."/>
        </authorList>
    </citation>
    <scope>NUCLEOTIDE SEQUENCE [LARGE SCALE GENOMIC DNA]</scope>
    <source>
        <strain evidence="1 2">D10</strain>
    </source>
</reference>
<name>A0A1J0A8U5_9CYAN</name>
<dbReference type="RefSeq" id="WP_071453112.1">
    <property type="nucleotide sequence ID" value="NZ_CP017675.1"/>
</dbReference>
<organism evidence="1 2">
    <name type="scientific">Gloeomargarita lithophora Alchichica-D10</name>
    <dbReference type="NCBI Taxonomy" id="1188229"/>
    <lineage>
        <taxon>Bacteria</taxon>
        <taxon>Bacillati</taxon>
        <taxon>Cyanobacteriota</taxon>
        <taxon>Cyanophyceae</taxon>
        <taxon>Gloeomargaritales</taxon>
        <taxon>Gloeomargaritaceae</taxon>
        <taxon>Gloeomargarita</taxon>
    </lineage>
</organism>
<dbReference type="EMBL" id="CP017675">
    <property type="protein sequence ID" value="APB32356.1"/>
    <property type="molecule type" value="Genomic_DNA"/>
</dbReference>
<dbReference type="OrthoDB" id="513115at2"/>
<sequence length="111" mass="12636">MAIELHNFYWDQERLVQVETQPHHLAGLLANIRATLGNSDCQWEDIYSAYYECLQDSTTTFYEAECAQAGKPGIWTYVVYECAEGEETVLTQADIDPYQPVLALRALATRV</sequence>
<keyword evidence="2" id="KW-1185">Reference proteome</keyword>
<gene>
    <name evidence="1" type="ORF">GlitD10_0055</name>
</gene>
<proteinExistence type="predicted"/>
<evidence type="ECO:0000313" key="1">
    <source>
        <dbReference type="EMBL" id="APB32356.1"/>
    </source>
</evidence>
<dbReference type="STRING" id="1188229.GlitD10_0055"/>
<protein>
    <submittedName>
        <fullName evidence="1">Uncharacterized protein</fullName>
    </submittedName>
</protein>
<dbReference type="KEGG" id="glt:GlitD10_0055"/>
<accession>A0A1J0A8U5</accession>
<dbReference type="Proteomes" id="UP000180235">
    <property type="component" value="Chromosome"/>
</dbReference>
<dbReference type="AlphaFoldDB" id="A0A1J0A8U5"/>
<evidence type="ECO:0000313" key="2">
    <source>
        <dbReference type="Proteomes" id="UP000180235"/>
    </source>
</evidence>